<sequence>QGSAAAAAAPAPGKGKAHSKPAVPCNVIEVTTNESQA</sequence>
<comment type="caution">
    <text evidence="2">The sequence shown here is derived from an EMBL/GenBank/DDBJ whole genome shotgun (WGS) entry which is preliminary data.</text>
</comment>
<reference evidence="2" key="1">
    <citation type="submission" date="2022-03" db="EMBL/GenBank/DDBJ databases">
        <authorList>
            <person name="Lindestad O."/>
        </authorList>
    </citation>
    <scope>NUCLEOTIDE SEQUENCE</scope>
</reference>
<evidence type="ECO:0000256" key="1">
    <source>
        <dbReference type="SAM" id="MobiDB-lite"/>
    </source>
</evidence>
<proteinExistence type="predicted"/>
<feature type="region of interest" description="Disordered" evidence="1">
    <location>
        <begin position="1"/>
        <end position="24"/>
    </location>
</feature>
<feature type="non-terminal residue" evidence="2">
    <location>
        <position position="1"/>
    </location>
</feature>
<keyword evidence="3" id="KW-1185">Reference proteome</keyword>
<evidence type="ECO:0000313" key="2">
    <source>
        <dbReference type="EMBL" id="CAH2216739.1"/>
    </source>
</evidence>
<organism evidence="2 3">
    <name type="scientific">Pararge aegeria aegeria</name>
    <dbReference type="NCBI Taxonomy" id="348720"/>
    <lineage>
        <taxon>Eukaryota</taxon>
        <taxon>Metazoa</taxon>
        <taxon>Ecdysozoa</taxon>
        <taxon>Arthropoda</taxon>
        <taxon>Hexapoda</taxon>
        <taxon>Insecta</taxon>
        <taxon>Pterygota</taxon>
        <taxon>Neoptera</taxon>
        <taxon>Endopterygota</taxon>
        <taxon>Lepidoptera</taxon>
        <taxon>Glossata</taxon>
        <taxon>Ditrysia</taxon>
        <taxon>Papilionoidea</taxon>
        <taxon>Nymphalidae</taxon>
        <taxon>Satyrinae</taxon>
        <taxon>Satyrini</taxon>
        <taxon>Parargina</taxon>
        <taxon>Pararge</taxon>
    </lineage>
</organism>
<dbReference type="Proteomes" id="UP000838756">
    <property type="component" value="Unassembled WGS sequence"/>
</dbReference>
<dbReference type="AlphaFoldDB" id="A0A8S4QR92"/>
<protein>
    <submittedName>
        <fullName evidence="2">Jg140 protein</fullName>
    </submittedName>
</protein>
<accession>A0A8S4QR92</accession>
<name>A0A8S4QR92_9NEOP</name>
<evidence type="ECO:0000313" key="3">
    <source>
        <dbReference type="Proteomes" id="UP000838756"/>
    </source>
</evidence>
<gene>
    <name evidence="2" type="primary">jg140</name>
    <name evidence="2" type="ORF">PAEG_LOCUS4704</name>
</gene>
<feature type="compositionally biased region" description="Low complexity" evidence="1">
    <location>
        <begin position="1"/>
        <end position="14"/>
    </location>
</feature>
<dbReference type="EMBL" id="CAKXAJ010016627">
    <property type="protein sequence ID" value="CAH2216739.1"/>
    <property type="molecule type" value="Genomic_DNA"/>
</dbReference>